<dbReference type="Gene3D" id="3.90.70.10">
    <property type="entry name" value="Cysteine proteinases"/>
    <property type="match status" value="1"/>
</dbReference>
<dbReference type="InterPro" id="IPR000668">
    <property type="entry name" value="Peptidase_C1A_C"/>
</dbReference>
<keyword evidence="3" id="KW-0378">Hydrolase</keyword>
<evidence type="ECO:0000313" key="3">
    <source>
        <dbReference type="EMBL" id="KAK2960297.1"/>
    </source>
</evidence>
<dbReference type="EMBL" id="JARBJD010000024">
    <property type="protein sequence ID" value="KAK2960297.1"/>
    <property type="molecule type" value="Genomic_DNA"/>
</dbReference>
<protein>
    <submittedName>
        <fullName evidence="3">Cathepsin B</fullName>
        <ecNumber evidence="3">3.4.22.1</ecNumber>
    </submittedName>
</protein>
<accession>A0ABQ9Y960</accession>
<gene>
    <name evidence="3" type="ORF">BLNAU_4850</name>
</gene>
<sequence length="246" mass="27613">MTAAKMRLMSGLPAIKRREMTWEAPSNVPKSFDVRERWPEAGVPVRAQLDCGSCWAFATTTAASIRFNIKGHDYGILSPQDLVSCDRYDSGCRGGGLITPHIYMEETGATTEACMSYKSYTGRVPTCPSKCDNGSTIIRHKYESIARYTVDDVMEGLMNDGPMYFVFTVYDDFAKYRSGIYQYKTGRPGDGHAVTLMGWGEENGVKYWLLQNSWGEDWGENGFFRMRRGTNECGCEQSGFLSGYVQ</sequence>
<comment type="caution">
    <text evidence="3">The sequence shown here is derived from an EMBL/GenBank/DDBJ whole genome shotgun (WGS) entry which is preliminary data.</text>
</comment>
<dbReference type="PRINTS" id="PR00705">
    <property type="entry name" value="PAPAIN"/>
</dbReference>
<dbReference type="SUPFAM" id="SSF54001">
    <property type="entry name" value="Cysteine proteinases"/>
    <property type="match status" value="1"/>
</dbReference>
<evidence type="ECO:0000259" key="2">
    <source>
        <dbReference type="SMART" id="SM00645"/>
    </source>
</evidence>
<dbReference type="SMART" id="SM00645">
    <property type="entry name" value="Pept_C1"/>
    <property type="match status" value="1"/>
</dbReference>
<comment type="similarity">
    <text evidence="1">Belongs to the peptidase C1 family.</text>
</comment>
<evidence type="ECO:0000313" key="4">
    <source>
        <dbReference type="Proteomes" id="UP001281761"/>
    </source>
</evidence>
<feature type="domain" description="Peptidase C1A papain C-terminal" evidence="2">
    <location>
        <begin position="28"/>
        <end position="244"/>
    </location>
</feature>
<dbReference type="GO" id="GO:0004197">
    <property type="term" value="F:cysteine-type endopeptidase activity"/>
    <property type="evidence" value="ECO:0007669"/>
    <property type="project" value="UniProtKB-EC"/>
</dbReference>
<keyword evidence="4" id="KW-1185">Reference proteome</keyword>
<dbReference type="Pfam" id="PF00112">
    <property type="entry name" value="Peptidase_C1"/>
    <property type="match status" value="1"/>
</dbReference>
<dbReference type="Proteomes" id="UP001281761">
    <property type="component" value="Unassembled WGS sequence"/>
</dbReference>
<proteinExistence type="inferred from homology"/>
<evidence type="ECO:0000256" key="1">
    <source>
        <dbReference type="ARBA" id="ARBA00008455"/>
    </source>
</evidence>
<dbReference type="InterPro" id="IPR013128">
    <property type="entry name" value="Peptidase_C1A"/>
</dbReference>
<dbReference type="InterPro" id="IPR038765">
    <property type="entry name" value="Papain-like_cys_pep_sf"/>
</dbReference>
<dbReference type="PROSITE" id="PS00640">
    <property type="entry name" value="THIOL_PROTEASE_ASN"/>
    <property type="match status" value="1"/>
</dbReference>
<reference evidence="3 4" key="1">
    <citation type="journal article" date="2022" name="bioRxiv">
        <title>Genomics of Preaxostyla Flagellates Illuminates Evolutionary Transitions and the Path Towards Mitochondrial Loss.</title>
        <authorList>
            <person name="Novak L.V.F."/>
            <person name="Treitli S.C."/>
            <person name="Pyrih J."/>
            <person name="Halakuc P."/>
            <person name="Pipaliya S.V."/>
            <person name="Vacek V."/>
            <person name="Brzon O."/>
            <person name="Soukal P."/>
            <person name="Eme L."/>
            <person name="Dacks J.B."/>
            <person name="Karnkowska A."/>
            <person name="Elias M."/>
            <person name="Hampl V."/>
        </authorList>
    </citation>
    <scope>NUCLEOTIDE SEQUENCE [LARGE SCALE GENOMIC DNA]</scope>
    <source>
        <strain evidence="3">NAU3</strain>
        <tissue evidence="3">Gut</tissue>
    </source>
</reference>
<dbReference type="InterPro" id="IPR000169">
    <property type="entry name" value="Pept_cys_AS"/>
</dbReference>
<organism evidence="3 4">
    <name type="scientific">Blattamonas nauphoetae</name>
    <dbReference type="NCBI Taxonomy" id="2049346"/>
    <lineage>
        <taxon>Eukaryota</taxon>
        <taxon>Metamonada</taxon>
        <taxon>Preaxostyla</taxon>
        <taxon>Oxymonadida</taxon>
        <taxon>Blattamonas</taxon>
    </lineage>
</organism>
<dbReference type="InterPro" id="IPR025661">
    <property type="entry name" value="Pept_asp_AS"/>
</dbReference>
<dbReference type="PROSITE" id="PS00139">
    <property type="entry name" value="THIOL_PROTEASE_CYS"/>
    <property type="match status" value="1"/>
</dbReference>
<dbReference type="PANTHER" id="PTHR12411">
    <property type="entry name" value="CYSTEINE PROTEASE FAMILY C1-RELATED"/>
    <property type="match status" value="1"/>
</dbReference>
<name>A0ABQ9Y960_9EUKA</name>
<dbReference type="EC" id="3.4.22.1" evidence="3"/>